<proteinExistence type="predicted"/>
<feature type="non-terminal residue" evidence="2">
    <location>
        <position position="150"/>
    </location>
</feature>
<dbReference type="EMBL" id="JAJJHW010002585">
    <property type="protein sequence ID" value="KAH8371996.1"/>
    <property type="molecule type" value="Genomic_DNA"/>
</dbReference>
<dbReference type="AlphaFoldDB" id="A0AAD4K412"/>
<evidence type="ECO:0000256" key="1">
    <source>
        <dbReference type="SAM" id="SignalP"/>
    </source>
</evidence>
<name>A0AAD4K412_9MUSC</name>
<accession>A0AAD4K412</accession>
<organism evidence="2 3">
    <name type="scientific">Drosophila rubida</name>
    <dbReference type="NCBI Taxonomy" id="30044"/>
    <lineage>
        <taxon>Eukaryota</taxon>
        <taxon>Metazoa</taxon>
        <taxon>Ecdysozoa</taxon>
        <taxon>Arthropoda</taxon>
        <taxon>Hexapoda</taxon>
        <taxon>Insecta</taxon>
        <taxon>Pterygota</taxon>
        <taxon>Neoptera</taxon>
        <taxon>Endopterygota</taxon>
        <taxon>Diptera</taxon>
        <taxon>Brachycera</taxon>
        <taxon>Muscomorpha</taxon>
        <taxon>Ephydroidea</taxon>
        <taxon>Drosophilidae</taxon>
        <taxon>Drosophila</taxon>
    </lineage>
</organism>
<sequence length="150" mass="16054">MRWLTSLVFVGLATLAVSQTSQIAVRRARFANPLIKLAVQPAIASEPAEGVAAVAPVASVAAPSILPYVGAPQYWGGYGAPNSWYGWNNPAPFWGGYRPRNWRSLGGPYWRPRLPRRPRPAVEATTEAAVEQSSAEVVDSVDTVAVPAVS</sequence>
<reference evidence="2" key="1">
    <citation type="journal article" date="2021" name="Mol. Ecol. Resour.">
        <title>Phylogenomic analyses of the genus Drosophila reveals genomic signals of climate adaptation.</title>
        <authorList>
            <person name="Li F."/>
            <person name="Rane R.V."/>
            <person name="Luria V."/>
            <person name="Xiong Z."/>
            <person name="Chen J."/>
            <person name="Li Z."/>
            <person name="Catullo R.A."/>
            <person name="Griffin P.C."/>
            <person name="Schiffer M."/>
            <person name="Pearce S."/>
            <person name="Lee S.F."/>
            <person name="McElroy K."/>
            <person name="Stocker A."/>
            <person name="Shirriffs J."/>
            <person name="Cockerell F."/>
            <person name="Coppin C."/>
            <person name="Sgro C.M."/>
            <person name="Karger A."/>
            <person name="Cain J.W."/>
            <person name="Weber J.A."/>
            <person name="Santpere G."/>
            <person name="Kirschner M.W."/>
            <person name="Hoffmann A.A."/>
            <person name="Oakeshott J.G."/>
            <person name="Zhang G."/>
        </authorList>
    </citation>
    <scope>NUCLEOTIDE SEQUENCE</scope>
    <source>
        <strain evidence="2">BGI-SZ-2011g</strain>
    </source>
</reference>
<gene>
    <name evidence="2" type="ORF">KR093_009645</name>
</gene>
<feature type="signal peptide" evidence="1">
    <location>
        <begin position="1"/>
        <end position="18"/>
    </location>
</feature>
<protein>
    <submittedName>
        <fullName evidence="2">Uncharacterized protein</fullName>
    </submittedName>
</protein>
<evidence type="ECO:0000313" key="2">
    <source>
        <dbReference type="EMBL" id="KAH8371996.1"/>
    </source>
</evidence>
<keyword evidence="3" id="KW-1185">Reference proteome</keyword>
<dbReference type="Proteomes" id="UP001200034">
    <property type="component" value="Unassembled WGS sequence"/>
</dbReference>
<keyword evidence="1" id="KW-0732">Signal</keyword>
<evidence type="ECO:0000313" key="3">
    <source>
        <dbReference type="Proteomes" id="UP001200034"/>
    </source>
</evidence>
<comment type="caution">
    <text evidence="2">The sequence shown here is derived from an EMBL/GenBank/DDBJ whole genome shotgun (WGS) entry which is preliminary data.</text>
</comment>
<feature type="chain" id="PRO_5042237432" evidence="1">
    <location>
        <begin position="19"/>
        <end position="150"/>
    </location>
</feature>